<dbReference type="CDD" id="cd18725">
    <property type="entry name" value="PIN_LabA-like"/>
    <property type="match status" value="1"/>
</dbReference>
<keyword evidence="1" id="KW-0863">Zinc-finger</keyword>
<reference evidence="3 4" key="1">
    <citation type="journal article" date="2023" name="Hortic Res">
        <title>The complete reference genome for grapevine (Vitis vinifera L.) genetics and breeding.</title>
        <authorList>
            <person name="Shi X."/>
            <person name="Cao S."/>
            <person name="Wang X."/>
            <person name="Huang S."/>
            <person name="Wang Y."/>
            <person name="Liu Z."/>
            <person name="Liu W."/>
            <person name="Leng X."/>
            <person name="Peng Y."/>
            <person name="Wang N."/>
            <person name="Wang Y."/>
            <person name="Ma Z."/>
            <person name="Xu X."/>
            <person name="Zhang F."/>
            <person name="Xue H."/>
            <person name="Zhong H."/>
            <person name="Wang Y."/>
            <person name="Zhang K."/>
            <person name="Velt A."/>
            <person name="Avia K."/>
            <person name="Holtgrawe D."/>
            <person name="Grimplet J."/>
            <person name="Matus J.T."/>
            <person name="Ware D."/>
            <person name="Wu X."/>
            <person name="Wang H."/>
            <person name="Liu C."/>
            <person name="Fang Y."/>
            <person name="Rustenholz C."/>
            <person name="Cheng Z."/>
            <person name="Xiao H."/>
            <person name="Zhou Y."/>
        </authorList>
    </citation>
    <scope>NUCLEOTIDE SEQUENCE [LARGE SCALE GENOMIC DNA]</scope>
    <source>
        <strain evidence="4">cv. Pinot noir / PN40024</strain>
        <tissue evidence="3">Leaf</tissue>
    </source>
</reference>
<keyword evidence="4" id="KW-1185">Reference proteome</keyword>
<dbReference type="PROSITE" id="PS50157">
    <property type="entry name" value="ZINC_FINGER_C2H2_2"/>
    <property type="match status" value="1"/>
</dbReference>
<name>A0ABY9DR09_VITVI</name>
<dbReference type="PROSITE" id="PS00028">
    <property type="entry name" value="ZINC_FINGER_C2H2_1"/>
    <property type="match status" value="1"/>
</dbReference>
<proteinExistence type="predicted"/>
<evidence type="ECO:0000259" key="2">
    <source>
        <dbReference type="PROSITE" id="PS50157"/>
    </source>
</evidence>
<organism evidence="3 4">
    <name type="scientific">Vitis vinifera</name>
    <name type="common">Grape</name>
    <dbReference type="NCBI Taxonomy" id="29760"/>
    <lineage>
        <taxon>Eukaryota</taxon>
        <taxon>Viridiplantae</taxon>
        <taxon>Streptophyta</taxon>
        <taxon>Embryophyta</taxon>
        <taxon>Tracheophyta</taxon>
        <taxon>Spermatophyta</taxon>
        <taxon>Magnoliopsida</taxon>
        <taxon>eudicotyledons</taxon>
        <taxon>Gunneridae</taxon>
        <taxon>Pentapetalae</taxon>
        <taxon>rosids</taxon>
        <taxon>Vitales</taxon>
        <taxon>Vitaceae</taxon>
        <taxon>Viteae</taxon>
        <taxon>Vitis</taxon>
    </lineage>
</organism>
<keyword evidence="1" id="KW-0862">Zinc</keyword>
<feature type="domain" description="C2H2-type" evidence="2">
    <location>
        <begin position="178"/>
        <end position="206"/>
    </location>
</feature>
<dbReference type="Gene3D" id="3.40.50.1010">
    <property type="entry name" value="5'-nuclease"/>
    <property type="match status" value="1"/>
</dbReference>
<sequence length="450" mass="51313">MISSSSMLKDEGGVIVMMNSLPPFCNAKLTLIPLTSPSSLFLRKTKYSLSLNTETGISLISVKPSQNLNPSKWRINVRASAADEIDMVRNKDGVYTAKRKKVVVLWDLDNKPPRGPPYAAATALIELAQRFGDIVDISAYANRHAFVHLPQWVLEERHERRRMDFLERKGITTPAEPYICGVCGRKCRTNLDLKKHFKQLHERERQKKLNRMRSLKGKKRQRYKEKFISGNTKYEEAARSLITPKVGYGLASELRRAGVFVKTVEDKPQAADWALKRQMQHSMSRGIDWLVLVSDDSDFADMLRRARESNLGTVVVGDWHRALGRHADLWVPWTGVENREVTEEDLRPRNRRRSDFEDRDDGLFSVTHFNGDGIGGGILDGLVDELVVNRSECNGVNISAFSEGEEDWIGEELDKRGRVQFQAGQSLDEDDDYILWDSEDEEAEEEDGYL</sequence>
<protein>
    <recommendedName>
        <fullName evidence="2">C2H2-type domain-containing protein</fullName>
    </recommendedName>
</protein>
<dbReference type="EMBL" id="CP126665">
    <property type="protein sequence ID" value="WKA09918.1"/>
    <property type="molecule type" value="Genomic_DNA"/>
</dbReference>
<evidence type="ECO:0000313" key="4">
    <source>
        <dbReference type="Proteomes" id="UP001227230"/>
    </source>
</evidence>
<evidence type="ECO:0000313" key="3">
    <source>
        <dbReference type="EMBL" id="WKA09918.1"/>
    </source>
</evidence>
<accession>A0ABY9DR09</accession>
<dbReference type="PANTHER" id="PTHR35744">
    <property type="entry name" value="C2H2-TYPE DOMAIN-CONTAINING PROTEIN"/>
    <property type="match status" value="1"/>
</dbReference>
<dbReference type="PANTHER" id="PTHR35744:SF2">
    <property type="entry name" value="OS06G0166200 PROTEIN"/>
    <property type="match status" value="1"/>
</dbReference>
<dbReference type="Proteomes" id="UP001227230">
    <property type="component" value="Chromosome 18"/>
</dbReference>
<gene>
    <name evidence="3" type="ORF">VitviT2T_027528</name>
</gene>
<dbReference type="InterPro" id="IPR013087">
    <property type="entry name" value="Znf_C2H2_type"/>
</dbReference>
<keyword evidence="1" id="KW-0479">Metal-binding</keyword>
<evidence type="ECO:0000256" key="1">
    <source>
        <dbReference type="PROSITE-ProRule" id="PRU00042"/>
    </source>
</evidence>